<protein>
    <submittedName>
        <fullName evidence="2">Uncharacterized protein</fullName>
    </submittedName>
</protein>
<proteinExistence type="predicted"/>
<gene>
    <name evidence="2" type="ORF">M9Y10_034137</name>
</gene>
<sequence>MLSNPNPTYEDLQKIKWTKKGIYQGLYEYEDTVRRQVPNDDDRPIKIKLSNSKIKYDDGVWNDLTAPDDIPTTTNPVVSENICLKRRVETLIRTAAISEIEVQQLKEEIKEAKQILAQLAQVL</sequence>
<keyword evidence="3" id="KW-1185">Reference proteome</keyword>
<evidence type="ECO:0000313" key="3">
    <source>
        <dbReference type="Proteomes" id="UP001470230"/>
    </source>
</evidence>
<name>A0ABR2KE57_9EUKA</name>
<keyword evidence="1" id="KW-0175">Coiled coil</keyword>
<organism evidence="2 3">
    <name type="scientific">Tritrichomonas musculus</name>
    <dbReference type="NCBI Taxonomy" id="1915356"/>
    <lineage>
        <taxon>Eukaryota</taxon>
        <taxon>Metamonada</taxon>
        <taxon>Parabasalia</taxon>
        <taxon>Tritrichomonadida</taxon>
        <taxon>Tritrichomonadidae</taxon>
        <taxon>Tritrichomonas</taxon>
    </lineage>
</organism>
<comment type="caution">
    <text evidence="2">The sequence shown here is derived from an EMBL/GenBank/DDBJ whole genome shotgun (WGS) entry which is preliminary data.</text>
</comment>
<feature type="coiled-coil region" evidence="1">
    <location>
        <begin position="88"/>
        <end position="122"/>
    </location>
</feature>
<accession>A0ABR2KE57</accession>
<reference evidence="2 3" key="1">
    <citation type="submission" date="2024-04" db="EMBL/GenBank/DDBJ databases">
        <title>Tritrichomonas musculus Genome.</title>
        <authorList>
            <person name="Alves-Ferreira E."/>
            <person name="Grigg M."/>
            <person name="Lorenzi H."/>
            <person name="Galac M."/>
        </authorList>
    </citation>
    <scope>NUCLEOTIDE SEQUENCE [LARGE SCALE GENOMIC DNA]</scope>
    <source>
        <strain evidence="2 3">EAF2021</strain>
    </source>
</reference>
<dbReference type="EMBL" id="JAPFFF010000005">
    <property type="protein sequence ID" value="KAK8889391.1"/>
    <property type="molecule type" value="Genomic_DNA"/>
</dbReference>
<evidence type="ECO:0000256" key="1">
    <source>
        <dbReference type="SAM" id="Coils"/>
    </source>
</evidence>
<evidence type="ECO:0000313" key="2">
    <source>
        <dbReference type="EMBL" id="KAK8889391.1"/>
    </source>
</evidence>
<dbReference type="Proteomes" id="UP001470230">
    <property type="component" value="Unassembled WGS sequence"/>
</dbReference>